<evidence type="ECO:0000313" key="2">
    <source>
        <dbReference type="Proteomes" id="UP000027120"/>
    </source>
</evidence>
<dbReference type="Proteomes" id="UP000027120">
    <property type="component" value="Unassembled WGS sequence"/>
</dbReference>
<dbReference type="EMBL" id="KK784917">
    <property type="protein sequence ID" value="KDO62767.1"/>
    <property type="molecule type" value="Genomic_DNA"/>
</dbReference>
<evidence type="ECO:0000313" key="1">
    <source>
        <dbReference type="EMBL" id="KDO62767.1"/>
    </source>
</evidence>
<sequence length="184" mass="21574">MCDPSCPCLDDSDDDYLVRRRQKKKKKPVFANTPCHTYPPDPPNEPYCQSPLPIYNKGLKYLQKTHAFPCKPSPPMVSPYMIFQHLEKTLIQVQRFPHNLMYNPQSPLLDSWKNLALLKPSSIGRLRMQRYKMLFYKTLVIGFNRLHLRFRTQIKKLTVLLPSLNRCILISRTESPNLTLNSEK</sequence>
<keyword evidence="2" id="KW-1185">Reference proteome</keyword>
<reference evidence="1 2" key="1">
    <citation type="submission" date="2014-04" db="EMBL/GenBank/DDBJ databases">
        <authorList>
            <consortium name="International Citrus Genome Consortium"/>
            <person name="Gmitter F."/>
            <person name="Chen C."/>
            <person name="Farmerie W."/>
            <person name="Harkins T."/>
            <person name="Desany B."/>
            <person name="Mohiuddin M."/>
            <person name="Kodira C."/>
            <person name="Borodovsky M."/>
            <person name="Lomsadze A."/>
            <person name="Burns P."/>
            <person name="Jenkins J."/>
            <person name="Prochnik S."/>
            <person name="Shu S."/>
            <person name="Chapman J."/>
            <person name="Pitluck S."/>
            <person name="Schmutz J."/>
            <person name="Rokhsar D."/>
        </authorList>
    </citation>
    <scope>NUCLEOTIDE SEQUENCE</scope>
</reference>
<dbReference type="AlphaFoldDB" id="A0A067FH44"/>
<proteinExistence type="predicted"/>
<accession>A0A067FH44</accession>
<organism evidence="1 2">
    <name type="scientific">Citrus sinensis</name>
    <name type="common">Sweet orange</name>
    <name type="synonym">Citrus aurantium var. sinensis</name>
    <dbReference type="NCBI Taxonomy" id="2711"/>
    <lineage>
        <taxon>Eukaryota</taxon>
        <taxon>Viridiplantae</taxon>
        <taxon>Streptophyta</taxon>
        <taxon>Embryophyta</taxon>
        <taxon>Tracheophyta</taxon>
        <taxon>Spermatophyta</taxon>
        <taxon>Magnoliopsida</taxon>
        <taxon>eudicotyledons</taxon>
        <taxon>Gunneridae</taxon>
        <taxon>Pentapetalae</taxon>
        <taxon>rosids</taxon>
        <taxon>malvids</taxon>
        <taxon>Sapindales</taxon>
        <taxon>Rutaceae</taxon>
        <taxon>Aurantioideae</taxon>
        <taxon>Citrus</taxon>
    </lineage>
</organism>
<protein>
    <submittedName>
        <fullName evidence="1">Uncharacterized protein</fullName>
    </submittedName>
</protein>
<gene>
    <name evidence="1" type="ORF">CISIN_1g030033mg</name>
</gene>
<name>A0A067FH44_CITSI</name>